<dbReference type="PANTHER" id="PTHR23518:SF2">
    <property type="entry name" value="MAJOR FACILITATOR SUPERFAMILY TRANSPORTER"/>
    <property type="match status" value="1"/>
</dbReference>
<keyword evidence="1" id="KW-0812">Transmembrane</keyword>
<name>A0A382P3B4_9ZZZZ</name>
<accession>A0A382P3B4</accession>
<protein>
    <recommendedName>
        <fullName evidence="2">Major facilitator superfamily (MFS) profile domain-containing protein</fullName>
    </recommendedName>
</protein>
<dbReference type="PROSITE" id="PS50850">
    <property type="entry name" value="MFS"/>
    <property type="match status" value="1"/>
</dbReference>
<dbReference type="Gene3D" id="1.20.1250.20">
    <property type="entry name" value="MFS general substrate transporter like domains"/>
    <property type="match status" value="2"/>
</dbReference>
<dbReference type="SUPFAM" id="SSF103473">
    <property type="entry name" value="MFS general substrate transporter"/>
    <property type="match status" value="1"/>
</dbReference>
<keyword evidence="1" id="KW-0472">Membrane</keyword>
<dbReference type="PANTHER" id="PTHR23518">
    <property type="entry name" value="C-METHYLTRANSFERASE"/>
    <property type="match status" value="1"/>
</dbReference>
<feature type="transmembrane region" description="Helical" evidence="1">
    <location>
        <begin position="295"/>
        <end position="314"/>
    </location>
</feature>
<feature type="transmembrane region" description="Helical" evidence="1">
    <location>
        <begin position="171"/>
        <end position="191"/>
    </location>
</feature>
<feature type="transmembrane region" description="Helical" evidence="1">
    <location>
        <begin position="138"/>
        <end position="156"/>
    </location>
</feature>
<organism evidence="3">
    <name type="scientific">marine metagenome</name>
    <dbReference type="NCBI Taxonomy" id="408172"/>
    <lineage>
        <taxon>unclassified sequences</taxon>
        <taxon>metagenomes</taxon>
        <taxon>ecological metagenomes</taxon>
    </lineage>
</organism>
<proteinExistence type="predicted"/>
<keyword evidence="1" id="KW-1133">Transmembrane helix</keyword>
<evidence type="ECO:0000259" key="2">
    <source>
        <dbReference type="PROSITE" id="PS50850"/>
    </source>
</evidence>
<evidence type="ECO:0000256" key="1">
    <source>
        <dbReference type="SAM" id="Phobius"/>
    </source>
</evidence>
<dbReference type="InterPro" id="IPR036259">
    <property type="entry name" value="MFS_trans_sf"/>
</dbReference>
<gene>
    <name evidence="3" type="ORF">METZ01_LOCUS320131</name>
</gene>
<feature type="transmembrane region" description="Helical" evidence="1">
    <location>
        <begin position="320"/>
        <end position="342"/>
    </location>
</feature>
<evidence type="ECO:0000313" key="3">
    <source>
        <dbReference type="EMBL" id="SVC67277.1"/>
    </source>
</evidence>
<dbReference type="GO" id="GO:0022857">
    <property type="term" value="F:transmembrane transporter activity"/>
    <property type="evidence" value="ECO:0007669"/>
    <property type="project" value="InterPro"/>
</dbReference>
<sequence length="352" mass="37612">MSTPDKTFAFMRGNILVLSISGALGMFCRSMVFPYAPLFIISLGGNPAEIGIVYALGPLGGLIAYPIAGYLADHVSRAKLIAFTGYFSSLTFLINIFAPSWHWLAAARLLQGFAVLQHPASSALIADSLTPKSRGRGIATMMTVSGALAILAPYAAGHMLDWQGVDTGMRILYAIMAAAYALGATINLIFIEDTNEAKTETVEFSQLSESLKDAYSGIPALLQQFPRTLKALTAIIILGFMANGVASPFWVVYANTHIGLTSTQWGLVLLVEAALGNAVRIPAGFLADRYGRTRFILAALFLSTATLPCFIFAQTLMQVIALRCVVAITMAFFGPACGALLADTIPRDIRGR</sequence>
<feature type="transmembrane region" description="Helical" evidence="1">
    <location>
        <begin position="80"/>
        <end position="98"/>
    </location>
</feature>
<reference evidence="3" key="1">
    <citation type="submission" date="2018-05" db="EMBL/GenBank/DDBJ databases">
        <authorList>
            <person name="Lanie J.A."/>
            <person name="Ng W.-L."/>
            <person name="Kazmierczak K.M."/>
            <person name="Andrzejewski T.M."/>
            <person name="Davidsen T.M."/>
            <person name="Wayne K.J."/>
            <person name="Tettelin H."/>
            <person name="Glass J.I."/>
            <person name="Rusch D."/>
            <person name="Podicherti R."/>
            <person name="Tsui H.-C.T."/>
            <person name="Winkler M.E."/>
        </authorList>
    </citation>
    <scope>NUCLEOTIDE SEQUENCE</scope>
</reference>
<dbReference type="CDD" id="cd17325">
    <property type="entry name" value="MFS_MdtG_SLC18_like"/>
    <property type="match status" value="1"/>
</dbReference>
<dbReference type="EMBL" id="UINC01104263">
    <property type="protein sequence ID" value="SVC67277.1"/>
    <property type="molecule type" value="Genomic_DNA"/>
</dbReference>
<dbReference type="InterPro" id="IPR011701">
    <property type="entry name" value="MFS"/>
</dbReference>
<dbReference type="AlphaFoldDB" id="A0A382P3B4"/>
<feature type="transmembrane region" description="Helical" evidence="1">
    <location>
        <begin position="15"/>
        <end position="36"/>
    </location>
</feature>
<dbReference type="InterPro" id="IPR020846">
    <property type="entry name" value="MFS_dom"/>
</dbReference>
<dbReference type="Pfam" id="PF07690">
    <property type="entry name" value="MFS_1"/>
    <property type="match status" value="1"/>
</dbReference>
<feature type="transmembrane region" description="Helical" evidence="1">
    <location>
        <begin position="231"/>
        <end position="253"/>
    </location>
</feature>
<feature type="domain" description="Major facilitator superfamily (MFS) profile" evidence="2">
    <location>
        <begin position="14"/>
        <end position="352"/>
    </location>
</feature>
<feature type="transmembrane region" description="Helical" evidence="1">
    <location>
        <begin position="48"/>
        <end position="68"/>
    </location>
</feature>
<feature type="non-terminal residue" evidence="3">
    <location>
        <position position="352"/>
    </location>
</feature>